<dbReference type="SUPFAM" id="SSF51621">
    <property type="entry name" value="Phosphoenolpyruvate/pyruvate domain"/>
    <property type="match status" value="1"/>
</dbReference>
<dbReference type="InterPro" id="IPR015813">
    <property type="entry name" value="Pyrv/PenolPyrv_kinase-like_dom"/>
</dbReference>
<dbReference type="InterPro" id="IPR021135">
    <property type="entry name" value="PEP_COase"/>
</dbReference>
<evidence type="ECO:0000313" key="5">
    <source>
        <dbReference type="EMBL" id="NPT40388.1"/>
    </source>
</evidence>
<comment type="caution">
    <text evidence="5">The sequence shown here is derived from an EMBL/GenBank/DDBJ whole genome shotgun (WGS) entry which is preliminary data.</text>
</comment>
<organism evidence="5 6">
    <name type="scientific">Paraburkholderia solitsugae</name>
    <dbReference type="NCBI Taxonomy" id="2675748"/>
    <lineage>
        <taxon>Bacteria</taxon>
        <taxon>Pseudomonadati</taxon>
        <taxon>Pseudomonadota</taxon>
        <taxon>Betaproteobacteria</taxon>
        <taxon>Burkholderiales</taxon>
        <taxon>Burkholderiaceae</taxon>
        <taxon>Paraburkholderia</taxon>
    </lineage>
</organism>
<dbReference type="PANTHER" id="PTHR30523:SF32">
    <property type="entry name" value="PHOSPHOENOLPYRUVATE CARBOXYLASE"/>
    <property type="match status" value="1"/>
</dbReference>
<sequence length="988" mass="110131">MLPAASLERVPAPTPRAESGGEEDVNAGINAAVEACVEPLNQARTDEPPPQSQPLPSALEIERLAVASAALPALNAAAYEPCVVDLLFGLLCDVARRRQPQVELALRGDPLPTDVPRAVWRRSLQAQGIWFQLLSIAEQSTAMRRRREIEIESGYDRLPASFARVVAEAATAGVRVEEVRSVLQRLKIRPVITAHPTEAKRVTVLEIHRRIYRRLMDLESPRWTPRERRALVSALGNEIELLWMSGELRREKPTVAQEVAWGLHFFGETLFEAVPLLFEKLEDALRQSYPGEHFETPRFFQFGSWIGGDRDGNPFVNNEVMRATLHENRLACLKRYRQRLIELTQTLSITAEAMPVPEAFQKELTRALERSGDGAAIAARNPGELFRQYLTCIQRRLDATLADAQRRGVGEPVEGGYASADELAAELRVIEQALLGTQSTALAGSLVRPLRHEVETFRFCTVQLDLRENTTVTGKTLVALWRAQPGLVNEPGEEPDAEPPAPQSPEWKAWLLAELARPREKDASCDDVLKTLPAVEAETLQIFRTVRDMRKQVDRNAFGAFVLSMTHHATDVLGVYLLAKEAGLFTDAAGVESCTLPVVPLLETIDDLRRAPEILRELLAVPMVRRSIRAQGGVLEIMIGYSDSNKDGGFFASNWELSKAQTKITRVGNELGVSIAFFHGRGGSVSRGGVPAGRAIAALPASSVNGRFRVTEQGEVVSFKYANRGTAQYHVELLASSVLEHTFKSEREDELVPRGEFDEAMEALSGASRATYAKFIEQPDLITYFQAASPLEELSMLNMGSRPARRFGARSMQELRAIPWVFAWAQNRHALTGWYGVGSAIAAFLDVRKERGLDLLRRMFDESRLFRLIIDEVEKTLAQVDLDIARGYANLVPDEAVREAIFAQIEQEHRLTTEMVLKLSGGREVAERFPQFRERLARRLPAINQVGRQQIELLRLYRQAVNDQERRSYLMPLLLSINCIASGFGATG</sequence>
<name>A0ABX2BKR3_9BURK</name>
<evidence type="ECO:0000256" key="2">
    <source>
        <dbReference type="ARBA" id="ARBA00022419"/>
    </source>
</evidence>
<dbReference type="Pfam" id="PF00311">
    <property type="entry name" value="PEPcase"/>
    <property type="match status" value="1"/>
</dbReference>
<comment type="function">
    <text evidence="1">Forms oxaloacetate, a four-carbon dicarboxylic acid source for the tricarboxylic acid cycle.</text>
</comment>
<dbReference type="InterPro" id="IPR033129">
    <property type="entry name" value="PEPCASE_His_AS"/>
</dbReference>
<dbReference type="RefSeq" id="WP_172309015.1">
    <property type="nucleotide sequence ID" value="NZ_WOEY01000015.1"/>
</dbReference>
<dbReference type="Gene3D" id="1.20.1440.90">
    <property type="entry name" value="Phosphoenolpyruvate/pyruvate domain"/>
    <property type="match status" value="1"/>
</dbReference>
<evidence type="ECO:0000256" key="1">
    <source>
        <dbReference type="ARBA" id="ARBA00003670"/>
    </source>
</evidence>
<evidence type="ECO:0000256" key="3">
    <source>
        <dbReference type="PROSITE-ProRule" id="PRU10112"/>
    </source>
</evidence>
<dbReference type="PROSITE" id="PS00393">
    <property type="entry name" value="PEPCASE_2"/>
    <property type="match status" value="1"/>
</dbReference>
<keyword evidence="6" id="KW-1185">Reference proteome</keyword>
<gene>
    <name evidence="5" type="ORF">GNZ12_03480</name>
</gene>
<evidence type="ECO:0000256" key="4">
    <source>
        <dbReference type="SAM" id="MobiDB-lite"/>
    </source>
</evidence>
<dbReference type="PANTHER" id="PTHR30523">
    <property type="entry name" value="PHOSPHOENOLPYRUVATE CARBOXYLASE"/>
    <property type="match status" value="1"/>
</dbReference>
<evidence type="ECO:0000313" key="6">
    <source>
        <dbReference type="Proteomes" id="UP000652198"/>
    </source>
</evidence>
<dbReference type="PRINTS" id="PR00150">
    <property type="entry name" value="PEPCARBXLASE"/>
</dbReference>
<dbReference type="EMBL" id="WOEY01000015">
    <property type="protein sequence ID" value="NPT40388.1"/>
    <property type="molecule type" value="Genomic_DNA"/>
</dbReference>
<proteinExistence type="predicted"/>
<dbReference type="Proteomes" id="UP000652198">
    <property type="component" value="Unassembled WGS sequence"/>
</dbReference>
<accession>A0ABX2BKR3</accession>
<reference evidence="5 6" key="1">
    <citation type="submission" date="2019-11" db="EMBL/GenBank/DDBJ databases">
        <title>Metabolism of dissolved organic matter in forest soils.</title>
        <authorList>
            <person name="Cyle K.T."/>
            <person name="Wilhelm R.C."/>
            <person name="Martinez C.E."/>
        </authorList>
    </citation>
    <scope>NUCLEOTIDE SEQUENCE [LARGE SCALE GENOMIC DNA]</scope>
    <source>
        <strain evidence="5 6">1N</strain>
    </source>
</reference>
<protein>
    <recommendedName>
        <fullName evidence="2">Phosphoenolpyruvate carboxylase</fullName>
    </recommendedName>
</protein>
<feature type="region of interest" description="Disordered" evidence="4">
    <location>
        <begin position="1"/>
        <end position="25"/>
    </location>
</feature>
<feature type="active site" evidence="3">
    <location>
        <position position="646"/>
    </location>
</feature>